<keyword evidence="5" id="KW-1185">Reference proteome</keyword>
<evidence type="ECO:0000313" key="5">
    <source>
        <dbReference type="Proteomes" id="UP001162131"/>
    </source>
</evidence>
<protein>
    <recommendedName>
        <fullName evidence="3">CAP-Gly domain-containing protein</fullName>
    </recommendedName>
</protein>
<dbReference type="Proteomes" id="UP001162131">
    <property type="component" value="Unassembled WGS sequence"/>
</dbReference>
<accession>A0AAU9IXS6</accession>
<dbReference type="PANTHER" id="PTHR18916">
    <property type="entry name" value="DYNACTIN 1-RELATED MICROTUBULE-BINDING"/>
    <property type="match status" value="1"/>
</dbReference>
<feature type="region of interest" description="Disordered" evidence="2">
    <location>
        <begin position="107"/>
        <end position="130"/>
    </location>
</feature>
<name>A0AAU9IXS6_9CILI</name>
<feature type="region of interest" description="Disordered" evidence="2">
    <location>
        <begin position="157"/>
        <end position="179"/>
    </location>
</feature>
<sequence>MEPKRLEDRSSPPIKLGTRVVVTTQNSELTGELRYYGQLKGTTGNWYGINLDNPLGKNNGTLNGVKYFEANLNHGIFVRINQVKPIEEEEKKNKRAVTAFIGSGIRTTKKKADNPDDPEDVEEKTEEVEESALKQIREEAKAKIQEKKQIAEKKAKEELKKKEDTEDKKNPDIPVSTEEVKKLKADISEYKKQVESLKKASAESKEKDKIIDELTKKVKELESKTKGKKGAKEEVSLHEIIENLTLEKELAEENEKVLQKEIEELKEENEALKEEIELRNLEMEEIQSSQGGESSEVEVSQLKLALKKLYSDYQNSKAEYEERINLLENELGSLPNAEETQKQIVDLKSQLESKQADIDALNDALEESSGLNDMVENLTDTNLKLSEKIQNLEEQIQELQELHEMDEQITEEQAEIEKNLTNEIYNKEIEIQDLKIELQKLEAQRLDYEKTANQFRVKVCELQNDIQSLEDQLADTGEEEKMKKMQTLMERNTILINKIREMMGNHINGKISEIQNIILGRKITFVLEAIPDSILESMDLATFEKFSVLMCVKSKGILLVSELINETLDVPNERPLIRWISELSFQTVGIVIDLALIEEHLRKIPLNEYQELMKHIEWGQVLSISQSIDYYLKLIKEGGLSPSISLEPYILSLEAIHHFRAQNISLNPSRVSLARGTFLITVAIHNLIQMYGLDDSIAAAIDYKDLINKFNNITCKLLELSGDEDSQQMRNVGEILIARYNAVRQVLMDTEIIDYSSYNWNEFFIESDKDSRSIVLLNGYRKAEINEDKGSWSTITGQIKDRLANFEGTCKELEETKNSLKVSSIKLLKTEKEFNEMKIAKGNLEVRLADANAKSQRLAQLEIEKKRLQDREKYFEESLEAVNVEMEKLQEKNKQLEDEIKSLKEEDDEINKFRSNQSLVPTDTGGLINMWRGGSITRHGASAGQDEIETFRSVIDHYQLQHRQLNSSILRAQIRELPKLPQIPQNPLKSKLETIYSSQAKLKKEISKLRVIDLSDSMKEEKLLKSKETLDDLTYNARKALESITNFVTSESGGLGASAFNKDASQGTIGKITLGSGSEPVSVQVSLYEFQSIKKLLNLN</sequence>
<evidence type="ECO:0000256" key="1">
    <source>
        <dbReference type="SAM" id="Coils"/>
    </source>
</evidence>
<feature type="domain" description="CAP-Gly" evidence="3">
    <location>
        <begin position="37"/>
        <end position="79"/>
    </location>
</feature>
<dbReference type="PROSITE" id="PS00845">
    <property type="entry name" value="CAP_GLY_1"/>
    <property type="match status" value="1"/>
</dbReference>
<feature type="coiled-coil region" evidence="1">
    <location>
        <begin position="851"/>
        <end position="916"/>
    </location>
</feature>
<reference evidence="4" key="1">
    <citation type="submission" date="2021-09" db="EMBL/GenBank/DDBJ databases">
        <authorList>
            <consortium name="AG Swart"/>
            <person name="Singh M."/>
            <person name="Singh A."/>
            <person name="Seah K."/>
            <person name="Emmerich C."/>
        </authorList>
    </citation>
    <scope>NUCLEOTIDE SEQUENCE</scope>
    <source>
        <strain evidence="4">ATCC30299</strain>
    </source>
</reference>
<dbReference type="AlphaFoldDB" id="A0AAU9IXS6"/>
<evidence type="ECO:0000259" key="3">
    <source>
        <dbReference type="PROSITE" id="PS50245"/>
    </source>
</evidence>
<dbReference type="SMART" id="SM01052">
    <property type="entry name" value="CAP_GLY"/>
    <property type="match status" value="1"/>
</dbReference>
<feature type="compositionally biased region" description="Basic and acidic residues" evidence="2">
    <location>
        <begin position="157"/>
        <end position="171"/>
    </location>
</feature>
<dbReference type="Gene3D" id="2.30.30.190">
    <property type="entry name" value="CAP Gly-rich-like domain"/>
    <property type="match status" value="1"/>
</dbReference>
<proteinExistence type="predicted"/>
<dbReference type="InterPro" id="IPR000938">
    <property type="entry name" value="CAP-Gly_domain"/>
</dbReference>
<dbReference type="EMBL" id="CAJZBQ010000010">
    <property type="protein sequence ID" value="CAG9313133.1"/>
    <property type="molecule type" value="Genomic_DNA"/>
</dbReference>
<comment type="caution">
    <text evidence="4">The sequence shown here is derived from an EMBL/GenBank/DDBJ whole genome shotgun (WGS) entry which is preliminary data.</text>
</comment>
<evidence type="ECO:0000256" key="2">
    <source>
        <dbReference type="SAM" id="MobiDB-lite"/>
    </source>
</evidence>
<evidence type="ECO:0000313" key="4">
    <source>
        <dbReference type="EMBL" id="CAG9313133.1"/>
    </source>
</evidence>
<dbReference type="InterPro" id="IPR036859">
    <property type="entry name" value="CAP-Gly_dom_sf"/>
</dbReference>
<dbReference type="Pfam" id="PF01302">
    <property type="entry name" value="CAP_GLY"/>
    <property type="match status" value="1"/>
</dbReference>
<dbReference type="PROSITE" id="PS50245">
    <property type="entry name" value="CAP_GLY_2"/>
    <property type="match status" value="1"/>
</dbReference>
<organism evidence="4 5">
    <name type="scientific">Blepharisma stoltei</name>
    <dbReference type="NCBI Taxonomy" id="1481888"/>
    <lineage>
        <taxon>Eukaryota</taxon>
        <taxon>Sar</taxon>
        <taxon>Alveolata</taxon>
        <taxon>Ciliophora</taxon>
        <taxon>Postciliodesmatophora</taxon>
        <taxon>Heterotrichea</taxon>
        <taxon>Heterotrichida</taxon>
        <taxon>Blepharismidae</taxon>
        <taxon>Blepharisma</taxon>
    </lineage>
</organism>
<gene>
    <name evidence="4" type="ORF">BSTOLATCC_MIC8409</name>
</gene>
<dbReference type="PANTHER" id="PTHR18916:SF93">
    <property type="entry name" value="RESTIN HOMOLOG"/>
    <property type="match status" value="1"/>
</dbReference>
<feature type="compositionally biased region" description="Acidic residues" evidence="2">
    <location>
        <begin position="115"/>
        <end position="130"/>
    </location>
</feature>
<keyword evidence="1" id="KW-0175">Coiled coil</keyword>
<dbReference type="SUPFAM" id="SSF74924">
    <property type="entry name" value="Cap-Gly domain"/>
    <property type="match status" value="1"/>
</dbReference>